<keyword evidence="4" id="KW-1185">Reference proteome</keyword>
<dbReference type="HOGENOM" id="CLU_020985_1_1_1"/>
<feature type="transmembrane region" description="Helical" evidence="2">
    <location>
        <begin position="181"/>
        <end position="203"/>
    </location>
</feature>
<feature type="transmembrane region" description="Helical" evidence="2">
    <location>
        <begin position="12"/>
        <end position="30"/>
    </location>
</feature>
<dbReference type="Proteomes" id="UP000054342">
    <property type="component" value="Unassembled WGS sequence"/>
</dbReference>
<feature type="compositionally biased region" description="Basic and acidic residues" evidence="1">
    <location>
        <begin position="220"/>
        <end position="238"/>
    </location>
</feature>
<keyword evidence="2" id="KW-1133">Transmembrane helix</keyword>
<feature type="transmembrane region" description="Helical" evidence="2">
    <location>
        <begin position="72"/>
        <end position="92"/>
    </location>
</feature>
<dbReference type="RefSeq" id="XP_013320310.1">
    <property type="nucleotide sequence ID" value="XM_013464856.1"/>
</dbReference>
<feature type="region of interest" description="Disordered" evidence="1">
    <location>
        <begin position="215"/>
        <end position="263"/>
    </location>
</feature>
<feature type="compositionally biased region" description="Polar residues" evidence="1">
    <location>
        <begin position="239"/>
        <end position="253"/>
    </location>
</feature>
<sequence>MRVVCAWPLSGQYGPGTRFLYYALICACFFGREVEWLRAACLAAALLFPAVAALHGIVLAAVHVDGAVDMDIYGALQVCAIGILLAPVTVMLSRSYFEQPGSSIIILWTALILAGQISLTIEFFRATTTVCTYDNTGNPLPTPSGATCSLVCSVEKGPYSLIRGGSANNIYVIPAPDKLTFHSGTLLSAACCIPAILLLICNWNKIREINRLKAKQSNARGDHDVEAQARPEVDDTNRPEAQTGSEAEYSNDQQHCDGHDDEAPTRPCNCNGLKYENTDNRRTRNIVATTIFGAAILSILIIGEWNFFSAQIRYQTEPITSIGQWAPVVGTWLALLGSVYVRLAKDVIFEQLKQDKKKQGKKKADTEKQEEMSSNTEHEHAHVATNPVLPGLASVNNAVCHRCGGVSRDSVQSSKGPSRKEKALRILADWRRQGVRKMIAVVDYIGTAPKDTFENTAAFLRAKLIWIHYPGESLKNPLLPETQDQYGRSTREFSRTIDQTTSRAGSIRSSYDPETTSTGFIQSPKSPSLPRFSSNETRLKTVTTVSDGSSQGGQRSSESPIRRGTSNALQVPTLPSPVHRATPMGSSPPSPTSSVILAGGVNVPSLVVTPDGDTSLLSPLMRGSLRDSHPSPPVTESHKWYFRRRNGTL</sequence>
<feature type="compositionally biased region" description="Basic and acidic residues" evidence="1">
    <location>
        <begin position="254"/>
        <end position="263"/>
    </location>
</feature>
<dbReference type="STRING" id="348802.A0A0D2C4C2"/>
<evidence type="ECO:0000256" key="1">
    <source>
        <dbReference type="SAM" id="MobiDB-lite"/>
    </source>
</evidence>
<dbReference type="OrthoDB" id="4120974at2759"/>
<accession>A0A0D2C4C2</accession>
<feature type="region of interest" description="Disordered" evidence="1">
    <location>
        <begin position="497"/>
        <end position="595"/>
    </location>
</feature>
<feature type="transmembrane region" description="Helical" evidence="2">
    <location>
        <begin position="286"/>
        <end position="305"/>
    </location>
</feature>
<feature type="transmembrane region" description="Helical" evidence="2">
    <location>
        <begin position="104"/>
        <end position="124"/>
    </location>
</feature>
<proteinExistence type="predicted"/>
<evidence type="ECO:0000313" key="3">
    <source>
        <dbReference type="EMBL" id="KIW59726.1"/>
    </source>
</evidence>
<evidence type="ECO:0000313" key="4">
    <source>
        <dbReference type="Proteomes" id="UP000054342"/>
    </source>
</evidence>
<dbReference type="GeneID" id="25326068"/>
<feature type="transmembrane region" description="Helical" evidence="2">
    <location>
        <begin position="325"/>
        <end position="343"/>
    </location>
</feature>
<reference evidence="3 4" key="1">
    <citation type="submission" date="2015-01" db="EMBL/GenBank/DDBJ databases">
        <title>The Genome Sequence of Exophiala xenobiotica CBS118157.</title>
        <authorList>
            <consortium name="The Broad Institute Genomics Platform"/>
            <person name="Cuomo C."/>
            <person name="de Hoog S."/>
            <person name="Gorbushina A."/>
            <person name="Stielow B."/>
            <person name="Teixiera M."/>
            <person name="Abouelleil A."/>
            <person name="Chapman S.B."/>
            <person name="Priest M."/>
            <person name="Young S.K."/>
            <person name="Wortman J."/>
            <person name="Nusbaum C."/>
            <person name="Birren B."/>
        </authorList>
    </citation>
    <scope>NUCLEOTIDE SEQUENCE [LARGE SCALE GENOMIC DNA]</scope>
    <source>
        <strain evidence="3 4">CBS 118157</strain>
    </source>
</reference>
<dbReference type="EMBL" id="KN847318">
    <property type="protein sequence ID" value="KIW59726.1"/>
    <property type="molecule type" value="Genomic_DNA"/>
</dbReference>
<keyword evidence="2" id="KW-0812">Transmembrane</keyword>
<gene>
    <name evidence="3" type="ORF">PV05_04160</name>
</gene>
<feature type="region of interest" description="Disordered" evidence="1">
    <location>
        <begin position="355"/>
        <end position="380"/>
    </location>
</feature>
<feature type="transmembrane region" description="Helical" evidence="2">
    <location>
        <begin position="37"/>
        <end position="60"/>
    </location>
</feature>
<feature type="compositionally biased region" description="Basic and acidic residues" evidence="1">
    <location>
        <begin position="362"/>
        <end position="380"/>
    </location>
</feature>
<feature type="compositionally biased region" description="Low complexity" evidence="1">
    <location>
        <begin position="546"/>
        <end position="559"/>
    </location>
</feature>
<name>A0A0D2C4C2_9EURO</name>
<evidence type="ECO:0000256" key="2">
    <source>
        <dbReference type="SAM" id="Phobius"/>
    </source>
</evidence>
<keyword evidence="2" id="KW-0472">Membrane</keyword>
<protein>
    <submittedName>
        <fullName evidence="3">Uncharacterized protein</fullName>
    </submittedName>
</protein>
<feature type="compositionally biased region" description="Polar residues" evidence="1">
    <location>
        <begin position="497"/>
        <end position="545"/>
    </location>
</feature>
<organism evidence="3 4">
    <name type="scientific">Exophiala xenobiotica</name>
    <dbReference type="NCBI Taxonomy" id="348802"/>
    <lineage>
        <taxon>Eukaryota</taxon>
        <taxon>Fungi</taxon>
        <taxon>Dikarya</taxon>
        <taxon>Ascomycota</taxon>
        <taxon>Pezizomycotina</taxon>
        <taxon>Eurotiomycetes</taxon>
        <taxon>Chaetothyriomycetidae</taxon>
        <taxon>Chaetothyriales</taxon>
        <taxon>Herpotrichiellaceae</taxon>
        <taxon>Exophiala</taxon>
    </lineage>
</organism>
<dbReference type="AlphaFoldDB" id="A0A0D2C4C2"/>